<sequence>MHTGCKGGVGTSRFLTSSVESGCGLKNFKVYAKGGKTIVFTQTKRDADEVSLALSNSIASEALHGDISQYQRERKHSLMMLRMRRSRKNQLQMIDRYMWNKNKLQAIVGTGFPVSRIILLGPVRQRSTSPGRALPELDRTQYRFGVQKRQGSYRMERESNPDGGCHHRPVLPLGLPRPDLYNVFLR</sequence>
<dbReference type="Gene3D" id="3.40.50.300">
    <property type="entry name" value="P-loop containing nucleotide triphosphate hydrolases"/>
    <property type="match status" value="1"/>
</dbReference>
<gene>
    <name evidence="2" type="ORF">F2Q68_00006307</name>
</gene>
<dbReference type="SUPFAM" id="SSF52540">
    <property type="entry name" value="P-loop containing nucleoside triphosphate hydrolases"/>
    <property type="match status" value="1"/>
</dbReference>
<accession>A0A8S9JFJ9</accession>
<evidence type="ECO:0008006" key="4">
    <source>
        <dbReference type="Google" id="ProtNLM"/>
    </source>
</evidence>
<proteinExistence type="predicted"/>
<name>A0A8S9JFJ9_BRACR</name>
<dbReference type="EMBL" id="QGKW02001660">
    <property type="protein sequence ID" value="KAF2580232.1"/>
    <property type="molecule type" value="Genomic_DNA"/>
</dbReference>
<comment type="caution">
    <text evidence="2">The sequence shown here is derived from an EMBL/GenBank/DDBJ whole genome shotgun (WGS) entry which is preliminary data.</text>
</comment>
<reference evidence="2" key="1">
    <citation type="submission" date="2019-12" db="EMBL/GenBank/DDBJ databases">
        <title>Genome sequencing and annotation of Brassica cretica.</title>
        <authorList>
            <person name="Studholme D.J."/>
            <person name="Sarris P.F."/>
        </authorList>
    </citation>
    <scope>NUCLEOTIDE SEQUENCE</scope>
    <source>
        <strain evidence="2">PFS-001/15</strain>
        <tissue evidence="2">Leaf</tissue>
    </source>
</reference>
<organism evidence="2 3">
    <name type="scientific">Brassica cretica</name>
    <name type="common">Mustard</name>
    <dbReference type="NCBI Taxonomy" id="69181"/>
    <lineage>
        <taxon>Eukaryota</taxon>
        <taxon>Viridiplantae</taxon>
        <taxon>Streptophyta</taxon>
        <taxon>Embryophyta</taxon>
        <taxon>Tracheophyta</taxon>
        <taxon>Spermatophyta</taxon>
        <taxon>Magnoliopsida</taxon>
        <taxon>eudicotyledons</taxon>
        <taxon>Gunneridae</taxon>
        <taxon>Pentapetalae</taxon>
        <taxon>rosids</taxon>
        <taxon>malvids</taxon>
        <taxon>Brassicales</taxon>
        <taxon>Brassicaceae</taxon>
        <taxon>Brassiceae</taxon>
        <taxon>Brassica</taxon>
    </lineage>
</organism>
<feature type="region of interest" description="Disordered" evidence="1">
    <location>
        <begin position="149"/>
        <end position="168"/>
    </location>
</feature>
<evidence type="ECO:0000313" key="2">
    <source>
        <dbReference type="EMBL" id="KAF2580232.1"/>
    </source>
</evidence>
<dbReference type="Proteomes" id="UP000712281">
    <property type="component" value="Unassembled WGS sequence"/>
</dbReference>
<evidence type="ECO:0000313" key="3">
    <source>
        <dbReference type="Proteomes" id="UP000712281"/>
    </source>
</evidence>
<protein>
    <recommendedName>
        <fullName evidence="4">Helicase C-terminal domain-containing protein</fullName>
    </recommendedName>
</protein>
<dbReference type="InterPro" id="IPR027417">
    <property type="entry name" value="P-loop_NTPase"/>
</dbReference>
<evidence type="ECO:0000256" key="1">
    <source>
        <dbReference type="SAM" id="MobiDB-lite"/>
    </source>
</evidence>
<dbReference type="AlphaFoldDB" id="A0A8S9JFJ9"/>